<feature type="active site" evidence="4">
    <location>
        <position position="54"/>
    </location>
</feature>
<comment type="caution">
    <text evidence="6">The sequence shown here is derived from an EMBL/GenBank/DDBJ whole genome shotgun (WGS) entry which is preliminary data.</text>
</comment>
<dbReference type="Gene3D" id="3.30.1060.10">
    <property type="entry name" value="Peptide methionine sulphoxide reductase MsrA"/>
    <property type="match status" value="1"/>
</dbReference>
<gene>
    <name evidence="4 6" type="primary">msrA</name>
    <name evidence="6" type="ORF">ACFSKP_01215</name>
</gene>
<dbReference type="InterPro" id="IPR036509">
    <property type="entry name" value="Met_Sox_Rdtase_MsrA_sf"/>
</dbReference>
<feature type="domain" description="Peptide methionine sulphoxide reductase MsrA" evidence="5">
    <location>
        <begin position="47"/>
        <end position="198"/>
    </location>
</feature>
<comment type="similarity">
    <text evidence="4">Belongs to the MsrA Met sulfoxide reductase family.</text>
</comment>
<evidence type="ECO:0000256" key="2">
    <source>
        <dbReference type="ARBA" id="ARBA00047806"/>
    </source>
</evidence>
<dbReference type="HAMAP" id="MF_01401">
    <property type="entry name" value="MsrA"/>
    <property type="match status" value="1"/>
</dbReference>
<proteinExistence type="inferred from homology"/>
<dbReference type="RefSeq" id="WP_250429773.1">
    <property type="nucleotide sequence ID" value="NZ_JALPRR010000002.1"/>
</dbReference>
<evidence type="ECO:0000256" key="3">
    <source>
        <dbReference type="ARBA" id="ARBA00048782"/>
    </source>
</evidence>
<dbReference type="SUPFAM" id="SSF55068">
    <property type="entry name" value="Peptide methionine sulfoxide reductase"/>
    <property type="match status" value="1"/>
</dbReference>
<dbReference type="NCBIfam" id="TIGR00401">
    <property type="entry name" value="msrA"/>
    <property type="match status" value="1"/>
</dbReference>
<organism evidence="6 7">
    <name type="scientific">Pontibacter ruber</name>
    <dbReference type="NCBI Taxonomy" id="1343895"/>
    <lineage>
        <taxon>Bacteria</taxon>
        <taxon>Pseudomonadati</taxon>
        <taxon>Bacteroidota</taxon>
        <taxon>Cytophagia</taxon>
        <taxon>Cytophagales</taxon>
        <taxon>Hymenobacteraceae</taxon>
        <taxon>Pontibacter</taxon>
    </lineage>
</organism>
<keyword evidence="1 4" id="KW-0560">Oxidoreductase</keyword>
<dbReference type="EMBL" id="JBHUIM010000001">
    <property type="protein sequence ID" value="MFD2244852.1"/>
    <property type="molecule type" value="Genomic_DNA"/>
</dbReference>
<comment type="catalytic activity">
    <reaction evidence="2 4">
        <text>L-methionyl-[protein] + [thioredoxin]-disulfide + H2O = L-methionyl-(S)-S-oxide-[protein] + [thioredoxin]-dithiol</text>
        <dbReference type="Rhea" id="RHEA:14217"/>
        <dbReference type="Rhea" id="RHEA-COMP:10698"/>
        <dbReference type="Rhea" id="RHEA-COMP:10700"/>
        <dbReference type="Rhea" id="RHEA-COMP:12313"/>
        <dbReference type="Rhea" id="RHEA-COMP:12315"/>
        <dbReference type="ChEBI" id="CHEBI:15377"/>
        <dbReference type="ChEBI" id="CHEBI:16044"/>
        <dbReference type="ChEBI" id="CHEBI:29950"/>
        <dbReference type="ChEBI" id="CHEBI:44120"/>
        <dbReference type="ChEBI" id="CHEBI:50058"/>
        <dbReference type="EC" id="1.8.4.11"/>
    </reaction>
</comment>
<dbReference type="GO" id="GO:0008113">
    <property type="term" value="F:peptide-methionine (S)-S-oxide reductase activity"/>
    <property type="evidence" value="ECO:0007669"/>
    <property type="project" value="UniProtKB-EC"/>
</dbReference>
<dbReference type="Proteomes" id="UP001597374">
    <property type="component" value="Unassembled WGS sequence"/>
</dbReference>
<name>A0ABW5CTE6_9BACT</name>
<comment type="catalytic activity">
    <reaction evidence="3 4">
        <text>[thioredoxin]-disulfide + L-methionine + H2O = L-methionine (S)-S-oxide + [thioredoxin]-dithiol</text>
        <dbReference type="Rhea" id="RHEA:19993"/>
        <dbReference type="Rhea" id="RHEA-COMP:10698"/>
        <dbReference type="Rhea" id="RHEA-COMP:10700"/>
        <dbReference type="ChEBI" id="CHEBI:15377"/>
        <dbReference type="ChEBI" id="CHEBI:29950"/>
        <dbReference type="ChEBI" id="CHEBI:50058"/>
        <dbReference type="ChEBI" id="CHEBI:57844"/>
        <dbReference type="ChEBI" id="CHEBI:58772"/>
        <dbReference type="EC" id="1.8.4.11"/>
    </reaction>
</comment>
<dbReference type="Pfam" id="PF01625">
    <property type="entry name" value="PMSR"/>
    <property type="match status" value="1"/>
</dbReference>
<evidence type="ECO:0000256" key="4">
    <source>
        <dbReference type="HAMAP-Rule" id="MF_01401"/>
    </source>
</evidence>
<keyword evidence="7" id="KW-1185">Reference proteome</keyword>
<evidence type="ECO:0000313" key="7">
    <source>
        <dbReference type="Proteomes" id="UP001597374"/>
    </source>
</evidence>
<comment type="function">
    <text evidence="4">Has an important function as a repair enzyme for proteins that have been inactivated by oxidation. Catalyzes the reversible oxidation-reduction of methionine sulfoxide in proteins to methionine.</text>
</comment>
<reference evidence="7" key="1">
    <citation type="journal article" date="2019" name="Int. J. Syst. Evol. Microbiol.">
        <title>The Global Catalogue of Microorganisms (GCM) 10K type strain sequencing project: providing services to taxonomists for standard genome sequencing and annotation.</title>
        <authorList>
            <consortium name="The Broad Institute Genomics Platform"/>
            <consortium name="The Broad Institute Genome Sequencing Center for Infectious Disease"/>
            <person name="Wu L."/>
            <person name="Ma J."/>
        </authorList>
    </citation>
    <scope>NUCLEOTIDE SEQUENCE [LARGE SCALE GENOMIC DNA]</scope>
    <source>
        <strain evidence="7">CGMCC 4.1782</strain>
    </source>
</reference>
<dbReference type="EC" id="1.8.4.11" evidence="4"/>
<evidence type="ECO:0000256" key="1">
    <source>
        <dbReference type="ARBA" id="ARBA00023002"/>
    </source>
</evidence>
<accession>A0ABW5CTE6</accession>
<evidence type="ECO:0000259" key="5">
    <source>
        <dbReference type="Pfam" id="PF01625"/>
    </source>
</evidence>
<dbReference type="PANTHER" id="PTHR43774:SF1">
    <property type="entry name" value="PEPTIDE METHIONINE SULFOXIDE REDUCTASE MSRA 2"/>
    <property type="match status" value="1"/>
</dbReference>
<protein>
    <recommendedName>
        <fullName evidence="4">Peptide methionine sulfoxide reductase MsrA</fullName>
        <shortName evidence="4">Protein-methionine-S-oxide reductase</shortName>
        <ecNumber evidence="4">1.8.4.11</ecNumber>
    </recommendedName>
    <alternativeName>
        <fullName evidence="4">Peptide-methionine (S)-S-oxide reductase</fullName>
        <shortName evidence="4">Peptide Met(O) reductase</shortName>
    </alternativeName>
</protein>
<evidence type="ECO:0000313" key="6">
    <source>
        <dbReference type="EMBL" id="MFD2244852.1"/>
    </source>
</evidence>
<dbReference type="InterPro" id="IPR002569">
    <property type="entry name" value="Met_Sox_Rdtase_MsrA_dom"/>
</dbReference>
<sequence>MAVRITQILFLSILAMWACTDGTSGRLQAEESSFSYGLSEDTASRAKATFAGGCFWCTEAYFERLQGVSAVVSGYAGGKEKNPTYQEVSAGRTGHAEAVQVYYNPAVISYEELLEVFFATHDPTTLNRQGPDYGKQYRSVVFYRDDQEKKQVQKYIRELEEAGTYRNKIVTQVVPFTKFYKAEEYHQDYYRRNPDDPYVVQVARPKVLKFEDAFRNRLKSDLQEASQ</sequence>
<dbReference type="PANTHER" id="PTHR43774">
    <property type="entry name" value="PEPTIDE METHIONINE SULFOXIDE REDUCTASE"/>
    <property type="match status" value="1"/>
</dbReference>